<keyword evidence="2" id="KW-1185">Reference proteome</keyword>
<dbReference type="Proteomes" id="UP000646776">
    <property type="component" value="Unassembled WGS sequence"/>
</dbReference>
<gene>
    <name evidence="1" type="ORF">GCM10010226_81420</name>
</gene>
<evidence type="ECO:0000313" key="1">
    <source>
        <dbReference type="EMBL" id="GGT91018.1"/>
    </source>
</evidence>
<organism evidence="1 2">
    <name type="scientific">Streptomyces phaeofaciens</name>
    <dbReference type="NCBI Taxonomy" id="68254"/>
    <lineage>
        <taxon>Bacteria</taxon>
        <taxon>Bacillati</taxon>
        <taxon>Actinomycetota</taxon>
        <taxon>Actinomycetes</taxon>
        <taxon>Kitasatosporales</taxon>
        <taxon>Streptomycetaceae</taxon>
        <taxon>Streptomyces</taxon>
    </lineage>
</organism>
<reference evidence="1" key="2">
    <citation type="submission" date="2020-09" db="EMBL/GenBank/DDBJ databases">
        <authorList>
            <person name="Sun Q."/>
            <person name="Ohkuma M."/>
        </authorList>
    </citation>
    <scope>NUCLEOTIDE SEQUENCE</scope>
    <source>
        <strain evidence="1">JCM 4125</strain>
    </source>
</reference>
<evidence type="ECO:0000313" key="2">
    <source>
        <dbReference type="Proteomes" id="UP000646776"/>
    </source>
</evidence>
<proteinExistence type="predicted"/>
<dbReference type="AlphaFoldDB" id="A0A918HR46"/>
<protein>
    <submittedName>
        <fullName evidence="1">Uncharacterized protein</fullName>
    </submittedName>
</protein>
<name>A0A918HR46_9ACTN</name>
<comment type="caution">
    <text evidence="1">The sequence shown here is derived from an EMBL/GenBank/DDBJ whole genome shotgun (WGS) entry which is preliminary data.</text>
</comment>
<reference evidence="1" key="1">
    <citation type="journal article" date="2014" name="Int. J. Syst. Evol. Microbiol.">
        <title>Complete genome sequence of Corynebacterium casei LMG S-19264T (=DSM 44701T), isolated from a smear-ripened cheese.</title>
        <authorList>
            <consortium name="US DOE Joint Genome Institute (JGI-PGF)"/>
            <person name="Walter F."/>
            <person name="Albersmeier A."/>
            <person name="Kalinowski J."/>
            <person name="Ruckert C."/>
        </authorList>
    </citation>
    <scope>NUCLEOTIDE SEQUENCE</scope>
    <source>
        <strain evidence="1">JCM 4125</strain>
    </source>
</reference>
<sequence>MLITAGMVGAGASVVVGRLPAVAIASAALAGVTWWAVQRRRSCSCALSTDDGAGCGCGDGSHPLKITNLGDR</sequence>
<accession>A0A918HR46</accession>
<dbReference type="EMBL" id="BMSA01000038">
    <property type="protein sequence ID" value="GGT91018.1"/>
    <property type="molecule type" value="Genomic_DNA"/>
</dbReference>
<dbReference type="RefSeq" id="WP_189717678.1">
    <property type="nucleotide sequence ID" value="NZ_BMSA01000038.1"/>
</dbReference>